<dbReference type="WBParaSite" id="nRc.2.0.1.t42454-RA">
    <property type="protein sequence ID" value="nRc.2.0.1.t42454-RA"/>
    <property type="gene ID" value="nRc.2.0.1.g42454"/>
</dbReference>
<sequence length="66" mass="7776">MTAFTDLSACFFQNFHQLSTLYLLKHLIILDVVMSKFPAVHEHKIKNQITGNKWNKQHYVEAMRAQ</sequence>
<dbReference type="Proteomes" id="UP000887565">
    <property type="component" value="Unplaced"/>
</dbReference>
<evidence type="ECO:0000313" key="1">
    <source>
        <dbReference type="Proteomes" id="UP000887565"/>
    </source>
</evidence>
<accession>A0A915KWC8</accession>
<name>A0A915KWC8_ROMCU</name>
<organism evidence="1 2">
    <name type="scientific">Romanomermis culicivorax</name>
    <name type="common">Nematode worm</name>
    <dbReference type="NCBI Taxonomy" id="13658"/>
    <lineage>
        <taxon>Eukaryota</taxon>
        <taxon>Metazoa</taxon>
        <taxon>Ecdysozoa</taxon>
        <taxon>Nematoda</taxon>
        <taxon>Enoplea</taxon>
        <taxon>Dorylaimia</taxon>
        <taxon>Mermithida</taxon>
        <taxon>Mermithoidea</taxon>
        <taxon>Mermithidae</taxon>
        <taxon>Romanomermis</taxon>
    </lineage>
</organism>
<dbReference type="AlphaFoldDB" id="A0A915KWC8"/>
<proteinExistence type="predicted"/>
<protein>
    <submittedName>
        <fullName evidence="2">Uncharacterized protein</fullName>
    </submittedName>
</protein>
<evidence type="ECO:0000313" key="2">
    <source>
        <dbReference type="WBParaSite" id="nRc.2.0.1.t42454-RA"/>
    </source>
</evidence>
<keyword evidence="1" id="KW-1185">Reference proteome</keyword>
<reference evidence="2" key="1">
    <citation type="submission" date="2022-11" db="UniProtKB">
        <authorList>
            <consortium name="WormBaseParasite"/>
        </authorList>
    </citation>
    <scope>IDENTIFICATION</scope>
</reference>